<proteinExistence type="predicted"/>
<organism evidence="2 3">
    <name type="scientific">Enterobacteria phage T6</name>
    <name type="common">Bacteriophage T6</name>
    <dbReference type="NCBI Taxonomy" id="10666"/>
    <lineage>
        <taxon>Viruses</taxon>
        <taxon>Duplodnaviria</taxon>
        <taxon>Heunggongvirae</taxon>
        <taxon>Uroviricota</taxon>
        <taxon>Caudoviricetes</taxon>
        <taxon>Pantevenvirales</taxon>
        <taxon>Straboviridae</taxon>
        <taxon>Tevenvirinae</taxon>
        <taxon>Tequatrovirus</taxon>
        <taxon>Tequatrovirus T6</taxon>
    </lineage>
</organism>
<dbReference type="EMBL" id="MH550421">
    <property type="protein sequence ID" value="AXN58289.1"/>
    <property type="molecule type" value="Genomic_DNA"/>
</dbReference>
<organismHost>
    <name type="scientific">Escherichia coli</name>
    <dbReference type="NCBI Taxonomy" id="562"/>
</organismHost>
<accession>A0A346FJY4</accession>
<dbReference type="Pfam" id="PF23876">
    <property type="entry name" value="DUF7230"/>
    <property type="match status" value="1"/>
</dbReference>
<dbReference type="InterPro" id="IPR055654">
    <property type="entry name" value="DUF7230"/>
</dbReference>
<protein>
    <submittedName>
        <fullName evidence="2">Uncharacterized protein</fullName>
    </submittedName>
</protein>
<name>A0A346FJY4_BPT6</name>
<feature type="compositionally biased region" description="Basic residues" evidence="1">
    <location>
        <begin position="94"/>
        <end position="104"/>
    </location>
</feature>
<evidence type="ECO:0000313" key="2">
    <source>
        <dbReference type="EMBL" id="AXN58289.1"/>
    </source>
</evidence>
<dbReference type="Proteomes" id="UP000260530">
    <property type="component" value="Segment"/>
</dbReference>
<evidence type="ECO:0000313" key="3">
    <source>
        <dbReference type="Proteomes" id="UP000260530"/>
    </source>
</evidence>
<evidence type="ECO:0000256" key="1">
    <source>
        <dbReference type="SAM" id="MobiDB-lite"/>
    </source>
</evidence>
<sequence>MAREINSKSDYFNSLNDKDKNLIRHFIVEMGYTDTRDLREHIFECGVAKKFSFTCKCLREVIQHYENNLVAKHNFNKASVHKDKKKAFKESNRKQKHKGKVYDY</sequence>
<feature type="region of interest" description="Disordered" evidence="1">
    <location>
        <begin position="81"/>
        <end position="104"/>
    </location>
</feature>
<reference evidence="3" key="1">
    <citation type="submission" date="2018-06" db="EMBL/GenBank/DDBJ databases">
        <authorList>
            <person name="Nolan J.M."/>
            <person name="Rowe R.D."/>
            <person name="Miller E.S."/>
            <person name="Karam J.D."/>
        </authorList>
    </citation>
    <scope>NUCLEOTIDE SEQUENCE [LARGE SCALE GENOMIC DNA]</scope>
</reference>